<organism evidence="2 3">
    <name type="scientific">Rhodotorula paludigena</name>
    <dbReference type="NCBI Taxonomy" id="86838"/>
    <lineage>
        <taxon>Eukaryota</taxon>
        <taxon>Fungi</taxon>
        <taxon>Dikarya</taxon>
        <taxon>Basidiomycota</taxon>
        <taxon>Pucciniomycotina</taxon>
        <taxon>Microbotryomycetes</taxon>
        <taxon>Sporidiobolales</taxon>
        <taxon>Sporidiobolaceae</taxon>
        <taxon>Rhodotorula</taxon>
    </lineage>
</organism>
<comment type="caution">
    <text evidence="2">The sequence shown here is derived from an EMBL/GenBank/DDBJ whole genome shotgun (WGS) entry which is preliminary data.</text>
</comment>
<dbReference type="EMBL" id="BQKY01000018">
    <property type="protein sequence ID" value="GJN94688.1"/>
    <property type="molecule type" value="Genomic_DNA"/>
</dbReference>
<feature type="domain" description="Stress-response A/B barrel" evidence="1">
    <location>
        <begin position="3"/>
        <end position="97"/>
    </location>
</feature>
<dbReference type="PROSITE" id="PS51502">
    <property type="entry name" value="S_R_A_B_BARREL"/>
    <property type="match status" value="1"/>
</dbReference>
<reference evidence="2 3" key="1">
    <citation type="submission" date="2021-12" db="EMBL/GenBank/DDBJ databases">
        <title>High titer production of polyol ester of fatty acids by Rhodotorula paludigena BS15 towards product separation-free biomass refinery.</title>
        <authorList>
            <person name="Mano J."/>
            <person name="Ono H."/>
            <person name="Tanaka T."/>
            <person name="Naito K."/>
            <person name="Sushida H."/>
            <person name="Ike M."/>
            <person name="Tokuyasu K."/>
            <person name="Kitaoka M."/>
        </authorList>
    </citation>
    <scope>NUCLEOTIDE SEQUENCE [LARGE SCALE GENOMIC DNA]</scope>
    <source>
        <strain evidence="2 3">BS15</strain>
    </source>
</reference>
<dbReference type="SMART" id="SM00886">
    <property type="entry name" value="Dabb"/>
    <property type="match status" value="1"/>
</dbReference>
<dbReference type="Proteomes" id="UP001342314">
    <property type="component" value="Unassembled WGS sequence"/>
</dbReference>
<accession>A0AAV5H1T8</accession>
<sequence>MPIHHIVLFKLKPELSQEDRDSFLTICQEGLAKVPYGTNDAMGPPMNDAFARGYEYGLYRCLKDVEELQAYRTCPEHMELINGVVKERVAEMCSFQIQA</sequence>
<evidence type="ECO:0000313" key="2">
    <source>
        <dbReference type="EMBL" id="GJN94688.1"/>
    </source>
</evidence>
<name>A0AAV5H1T8_9BASI</name>
<dbReference type="InterPro" id="IPR013097">
    <property type="entry name" value="Dabb"/>
</dbReference>
<dbReference type="SUPFAM" id="SSF54909">
    <property type="entry name" value="Dimeric alpha+beta barrel"/>
    <property type="match status" value="1"/>
</dbReference>
<protein>
    <recommendedName>
        <fullName evidence="1">Stress-response A/B barrel domain-containing protein</fullName>
    </recommendedName>
</protein>
<proteinExistence type="predicted"/>
<evidence type="ECO:0000313" key="3">
    <source>
        <dbReference type="Proteomes" id="UP001342314"/>
    </source>
</evidence>
<dbReference type="Gene3D" id="3.30.70.100">
    <property type="match status" value="1"/>
</dbReference>
<dbReference type="Pfam" id="PF07876">
    <property type="entry name" value="Dabb"/>
    <property type="match status" value="1"/>
</dbReference>
<evidence type="ECO:0000259" key="1">
    <source>
        <dbReference type="PROSITE" id="PS51502"/>
    </source>
</evidence>
<keyword evidence="3" id="KW-1185">Reference proteome</keyword>
<dbReference type="AlphaFoldDB" id="A0AAV5H1T8"/>
<dbReference type="InterPro" id="IPR011008">
    <property type="entry name" value="Dimeric_a/b-barrel"/>
</dbReference>
<gene>
    <name evidence="2" type="ORF">Rhopal_007779-T1</name>
</gene>